<evidence type="ECO:0000313" key="8">
    <source>
        <dbReference type="Proteomes" id="UP001595973"/>
    </source>
</evidence>
<dbReference type="InterPro" id="IPR022764">
    <property type="entry name" value="Peptidase_S54_rhomboid_dom"/>
</dbReference>
<keyword evidence="7" id="KW-0378">Hydrolase</keyword>
<dbReference type="RefSeq" id="WP_380716277.1">
    <property type="nucleotide sequence ID" value="NZ_JBHSGI010000002.1"/>
</dbReference>
<comment type="subcellular location">
    <subcellularLocation>
        <location evidence="1">Membrane</location>
        <topology evidence="1">Multi-pass membrane protein</topology>
    </subcellularLocation>
</comment>
<evidence type="ECO:0000313" key="7">
    <source>
        <dbReference type="EMBL" id="MFC4668040.1"/>
    </source>
</evidence>
<keyword evidence="4 5" id="KW-0472">Membrane</keyword>
<evidence type="ECO:0000259" key="6">
    <source>
        <dbReference type="Pfam" id="PF01694"/>
    </source>
</evidence>
<protein>
    <submittedName>
        <fullName evidence="7">Rhomboid family intramembrane serine protease</fullName>
        <ecNumber evidence="7">3.4.21.-</ecNumber>
    </submittedName>
</protein>
<sequence>MTERPFPEADKTYWRAQLPMLLLFLVLPSVIELVLTAADHGWLATQRLRTTAYQNGAFWTGLLGNWRPNYPGQPVTMFLTYSFLHAGLWHLTGNMMALIVLMQMTAGALRGWRLSAVYVVSAVGGALGFALLGAALNPMVGASGALFGLAGAWRWLEWRQIEGAGRRALTVLRDIVIMVALNALMWLAQDRALAWEAHLGGFAAGVAAMAALPRRRGDQ</sequence>
<dbReference type="Pfam" id="PF01694">
    <property type="entry name" value="Rhomboid"/>
    <property type="match status" value="1"/>
</dbReference>
<evidence type="ECO:0000256" key="2">
    <source>
        <dbReference type="ARBA" id="ARBA00022692"/>
    </source>
</evidence>
<feature type="transmembrane region" description="Helical" evidence="5">
    <location>
        <begin position="168"/>
        <end position="187"/>
    </location>
</feature>
<comment type="caution">
    <text evidence="7">The sequence shown here is derived from an EMBL/GenBank/DDBJ whole genome shotgun (WGS) entry which is preliminary data.</text>
</comment>
<reference evidence="8" key="1">
    <citation type="journal article" date="2019" name="Int. J. Syst. Evol. Microbiol.">
        <title>The Global Catalogue of Microorganisms (GCM) 10K type strain sequencing project: providing services to taxonomists for standard genome sequencing and annotation.</title>
        <authorList>
            <consortium name="The Broad Institute Genomics Platform"/>
            <consortium name="The Broad Institute Genome Sequencing Center for Infectious Disease"/>
            <person name="Wu L."/>
            <person name="Ma J."/>
        </authorList>
    </citation>
    <scope>NUCLEOTIDE SEQUENCE [LARGE SCALE GENOMIC DNA]</scope>
    <source>
        <strain evidence="8">CGMCC 4.7283</strain>
    </source>
</reference>
<organism evidence="7 8">
    <name type="scientific">Seohaeicola nanhaiensis</name>
    <dbReference type="NCBI Taxonomy" id="1387282"/>
    <lineage>
        <taxon>Bacteria</taxon>
        <taxon>Pseudomonadati</taxon>
        <taxon>Pseudomonadota</taxon>
        <taxon>Alphaproteobacteria</taxon>
        <taxon>Rhodobacterales</taxon>
        <taxon>Roseobacteraceae</taxon>
        <taxon>Seohaeicola</taxon>
    </lineage>
</organism>
<keyword evidence="7" id="KW-0645">Protease</keyword>
<feature type="transmembrane region" description="Helical" evidence="5">
    <location>
        <begin position="114"/>
        <end position="133"/>
    </location>
</feature>
<evidence type="ECO:0000256" key="3">
    <source>
        <dbReference type="ARBA" id="ARBA00022989"/>
    </source>
</evidence>
<dbReference type="GO" id="GO:0006508">
    <property type="term" value="P:proteolysis"/>
    <property type="evidence" value="ECO:0007669"/>
    <property type="project" value="UniProtKB-KW"/>
</dbReference>
<keyword evidence="2 5" id="KW-0812">Transmembrane</keyword>
<keyword evidence="8" id="KW-1185">Reference proteome</keyword>
<dbReference type="InterPro" id="IPR050925">
    <property type="entry name" value="Rhomboid_protease_S54"/>
</dbReference>
<evidence type="ECO:0000256" key="1">
    <source>
        <dbReference type="ARBA" id="ARBA00004141"/>
    </source>
</evidence>
<feature type="transmembrane region" description="Helical" evidence="5">
    <location>
        <begin position="193"/>
        <end position="212"/>
    </location>
</feature>
<proteinExistence type="predicted"/>
<dbReference type="Proteomes" id="UP001595973">
    <property type="component" value="Unassembled WGS sequence"/>
</dbReference>
<gene>
    <name evidence="7" type="ORF">ACFO5X_05690</name>
</gene>
<dbReference type="EC" id="3.4.21.-" evidence="7"/>
<keyword evidence="3 5" id="KW-1133">Transmembrane helix</keyword>
<dbReference type="PANTHER" id="PTHR43731:SF9">
    <property type="entry name" value="SLR1461 PROTEIN"/>
    <property type="match status" value="1"/>
</dbReference>
<evidence type="ECO:0000256" key="4">
    <source>
        <dbReference type="ARBA" id="ARBA00023136"/>
    </source>
</evidence>
<accession>A0ABV9KCV6</accession>
<dbReference type="SUPFAM" id="SSF144091">
    <property type="entry name" value="Rhomboid-like"/>
    <property type="match status" value="1"/>
</dbReference>
<dbReference type="Gene3D" id="1.20.1540.10">
    <property type="entry name" value="Rhomboid-like"/>
    <property type="match status" value="1"/>
</dbReference>
<dbReference type="EMBL" id="JBHSGI010000002">
    <property type="protein sequence ID" value="MFC4668040.1"/>
    <property type="molecule type" value="Genomic_DNA"/>
</dbReference>
<feature type="domain" description="Peptidase S54 rhomboid" evidence="6">
    <location>
        <begin position="76"/>
        <end position="212"/>
    </location>
</feature>
<name>A0ABV9KCV6_9RHOB</name>
<feature type="transmembrane region" description="Helical" evidence="5">
    <location>
        <begin position="139"/>
        <end position="156"/>
    </location>
</feature>
<feature type="transmembrane region" description="Helical" evidence="5">
    <location>
        <begin position="20"/>
        <end position="38"/>
    </location>
</feature>
<dbReference type="PANTHER" id="PTHR43731">
    <property type="entry name" value="RHOMBOID PROTEASE"/>
    <property type="match status" value="1"/>
</dbReference>
<feature type="transmembrane region" description="Helical" evidence="5">
    <location>
        <begin position="78"/>
        <end position="102"/>
    </location>
</feature>
<dbReference type="GO" id="GO:0008233">
    <property type="term" value="F:peptidase activity"/>
    <property type="evidence" value="ECO:0007669"/>
    <property type="project" value="UniProtKB-KW"/>
</dbReference>
<dbReference type="InterPro" id="IPR035952">
    <property type="entry name" value="Rhomboid-like_sf"/>
</dbReference>
<evidence type="ECO:0000256" key="5">
    <source>
        <dbReference type="SAM" id="Phobius"/>
    </source>
</evidence>